<proteinExistence type="predicted"/>
<dbReference type="Proteomes" id="UP000480943">
    <property type="component" value="Unassembled WGS sequence"/>
</dbReference>
<gene>
    <name evidence="2" type="ORF">F6450_08770</name>
</gene>
<feature type="coiled-coil region" evidence="1">
    <location>
        <begin position="56"/>
        <end position="88"/>
    </location>
</feature>
<dbReference type="RefSeq" id="WP_068945428.1">
    <property type="nucleotide sequence ID" value="NZ_CP070625.1"/>
</dbReference>
<sequence>MNDKVHIVYVGPKKCKRDTICGTRTVFPRYEPVPVAVDVAYRLTEYASVWKYAHEIEEFMGALEQQQHRKEQEEKEALERAAQEALESSFVVCLHDEEFDLAKYSEAQLKTLVEAEELAVESKRQGETVGDYRLRVRDAIRAFIANEDNAEQE</sequence>
<dbReference type="AlphaFoldDB" id="A0AAD3ZW00"/>
<evidence type="ECO:0000313" key="2">
    <source>
        <dbReference type="EMBL" id="KAB1181435.1"/>
    </source>
</evidence>
<reference evidence="2 3" key="1">
    <citation type="submission" date="2019-09" db="EMBL/GenBank/DDBJ databases">
        <title>Photobacterium damselae subsp. damselae CDC-2227-81, a human clinical isolate.</title>
        <authorList>
            <person name="Osorio C.R."/>
        </authorList>
    </citation>
    <scope>NUCLEOTIDE SEQUENCE [LARGE SCALE GENOMIC DNA]</scope>
    <source>
        <strain evidence="2 3">CDC-2227-81</strain>
    </source>
</reference>
<keyword evidence="1" id="KW-0175">Coiled coil</keyword>
<comment type="caution">
    <text evidence="2">The sequence shown here is derived from an EMBL/GenBank/DDBJ whole genome shotgun (WGS) entry which is preliminary data.</text>
</comment>
<name>A0AAD3ZW00_PHODD</name>
<evidence type="ECO:0000256" key="1">
    <source>
        <dbReference type="SAM" id="Coils"/>
    </source>
</evidence>
<accession>A0AAD3ZW00</accession>
<protein>
    <submittedName>
        <fullName evidence="2">Uncharacterized protein</fullName>
    </submittedName>
</protein>
<dbReference type="EMBL" id="VZUQ01000053">
    <property type="protein sequence ID" value="KAB1181435.1"/>
    <property type="molecule type" value="Genomic_DNA"/>
</dbReference>
<organism evidence="2 3">
    <name type="scientific">Photobacterium damselae subsp. damselae</name>
    <name type="common">Listonella damsela</name>
    <dbReference type="NCBI Taxonomy" id="85581"/>
    <lineage>
        <taxon>Bacteria</taxon>
        <taxon>Pseudomonadati</taxon>
        <taxon>Pseudomonadota</taxon>
        <taxon>Gammaproteobacteria</taxon>
        <taxon>Vibrionales</taxon>
        <taxon>Vibrionaceae</taxon>
        <taxon>Photobacterium</taxon>
    </lineage>
</organism>
<evidence type="ECO:0000313" key="3">
    <source>
        <dbReference type="Proteomes" id="UP000480943"/>
    </source>
</evidence>